<reference evidence="2 3" key="1">
    <citation type="submission" date="2022-04" db="EMBL/GenBank/DDBJ databases">
        <title>Diverse halophilic archaea isolated from saline environments.</title>
        <authorList>
            <person name="Cui H.-L."/>
        </authorList>
    </citation>
    <scope>NUCLEOTIDE SEQUENCE [LARGE SCALE GENOMIC DNA]</scope>
    <source>
        <strain evidence="2 3">XZYJT49</strain>
    </source>
</reference>
<dbReference type="Pfam" id="PF04307">
    <property type="entry name" value="YdjM"/>
    <property type="match status" value="1"/>
</dbReference>
<dbReference type="AlphaFoldDB" id="A0A8U0HV73"/>
<evidence type="ECO:0000313" key="3">
    <source>
        <dbReference type="Proteomes" id="UP000830729"/>
    </source>
</evidence>
<sequence length="199" mass="19295">MFRIGHYGVSLALYAPLGGLLLAGGHPTAAVAGGAAVCWLAMLPDVDHRIPGVSHRGPTHTLAFAALVGGATWTAASAGASATGLGGLSAGPAPLPAFAGGIAAFAVLAHLVGDLLTPMGVALLWPVSGRRYSLSVTPADSTTWNYGLFALGVFATAAAAYLGSVVATGGPLPSATGAATLPTVGGATTLFSVGGLLPV</sequence>
<keyword evidence="1" id="KW-1133">Transmembrane helix</keyword>
<feature type="transmembrane region" description="Helical" evidence="1">
    <location>
        <begin position="146"/>
        <end position="167"/>
    </location>
</feature>
<feature type="transmembrane region" description="Helical" evidence="1">
    <location>
        <begin position="62"/>
        <end position="82"/>
    </location>
</feature>
<evidence type="ECO:0000313" key="2">
    <source>
        <dbReference type="EMBL" id="UPV74817.1"/>
    </source>
</evidence>
<name>A0A8U0HV73_9EURY</name>
<protein>
    <submittedName>
        <fullName evidence="2">Metal-dependent hydrolase</fullName>
    </submittedName>
</protein>
<dbReference type="KEGG" id="halx:M0R89_01805"/>
<dbReference type="Proteomes" id="UP000830729">
    <property type="component" value="Chromosome"/>
</dbReference>
<feature type="transmembrane region" description="Helical" evidence="1">
    <location>
        <begin position="20"/>
        <end position="41"/>
    </location>
</feature>
<dbReference type="EMBL" id="CP096659">
    <property type="protein sequence ID" value="UPV74817.1"/>
    <property type="molecule type" value="Genomic_DNA"/>
</dbReference>
<gene>
    <name evidence="2" type="ORF">M0R89_01805</name>
</gene>
<keyword evidence="1" id="KW-0812">Transmembrane</keyword>
<dbReference type="GO" id="GO:0016787">
    <property type="term" value="F:hydrolase activity"/>
    <property type="evidence" value="ECO:0007669"/>
    <property type="project" value="UniProtKB-KW"/>
</dbReference>
<organism evidence="2 3">
    <name type="scientific">Halorussus limi</name>
    <dbReference type="NCBI Taxonomy" id="2938695"/>
    <lineage>
        <taxon>Archaea</taxon>
        <taxon>Methanobacteriati</taxon>
        <taxon>Methanobacteriota</taxon>
        <taxon>Stenosarchaea group</taxon>
        <taxon>Halobacteria</taxon>
        <taxon>Halobacteriales</taxon>
        <taxon>Haladaptataceae</taxon>
        <taxon>Halorussus</taxon>
    </lineage>
</organism>
<feature type="transmembrane region" description="Helical" evidence="1">
    <location>
        <begin position="179"/>
        <end position="197"/>
    </location>
</feature>
<dbReference type="InterPro" id="IPR007404">
    <property type="entry name" value="YdjM-like"/>
</dbReference>
<feature type="transmembrane region" description="Helical" evidence="1">
    <location>
        <begin position="102"/>
        <end position="125"/>
    </location>
</feature>
<proteinExistence type="predicted"/>
<evidence type="ECO:0000256" key="1">
    <source>
        <dbReference type="SAM" id="Phobius"/>
    </source>
</evidence>
<keyword evidence="1" id="KW-0472">Membrane</keyword>
<keyword evidence="2" id="KW-0378">Hydrolase</keyword>
<accession>A0A8U0HV73</accession>
<keyword evidence="3" id="KW-1185">Reference proteome</keyword>